<dbReference type="Pfam" id="PF00005">
    <property type="entry name" value="ABC_tran"/>
    <property type="match status" value="1"/>
</dbReference>
<dbReference type="Proteomes" id="UP000297983">
    <property type="component" value="Unassembled WGS sequence"/>
</dbReference>
<dbReference type="GO" id="GO:0005524">
    <property type="term" value="F:ATP binding"/>
    <property type="evidence" value="ECO:0007669"/>
    <property type="project" value="UniProtKB-KW"/>
</dbReference>
<dbReference type="PANTHER" id="PTHR42781:SF4">
    <property type="entry name" value="SPERMIDINE_PUTRESCINE IMPORT ATP-BINDING PROTEIN POTA"/>
    <property type="match status" value="1"/>
</dbReference>
<keyword evidence="2" id="KW-0547">Nucleotide-binding</keyword>
<reference evidence="6 7" key="1">
    <citation type="submission" date="2019-03" db="EMBL/GenBank/DDBJ databases">
        <title>Genomics of glacier-inhabiting Cryobacterium strains.</title>
        <authorList>
            <person name="Liu Q."/>
            <person name="Xin Y.-H."/>
        </authorList>
    </citation>
    <scope>NUCLEOTIDE SEQUENCE [LARGE SCALE GENOMIC DNA]</scope>
    <source>
        <strain evidence="6 7">Hz16</strain>
    </source>
</reference>
<evidence type="ECO:0000313" key="7">
    <source>
        <dbReference type="Proteomes" id="UP000297983"/>
    </source>
</evidence>
<comment type="caution">
    <text evidence="6">The sequence shown here is derived from an EMBL/GenBank/DDBJ whole genome shotgun (WGS) entry which is preliminary data.</text>
</comment>
<dbReference type="FunFam" id="3.40.50.300:FF:000425">
    <property type="entry name" value="Probable ABC transporter, ATP-binding subunit"/>
    <property type="match status" value="1"/>
</dbReference>
<organism evidence="6 7">
    <name type="scientific">Cryobacterium gelidum</name>
    <dbReference type="NCBI Taxonomy" id="1259164"/>
    <lineage>
        <taxon>Bacteria</taxon>
        <taxon>Bacillati</taxon>
        <taxon>Actinomycetota</taxon>
        <taxon>Actinomycetes</taxon>
        <taxon>Micrococcales</taxon>
        <taxon>Microbacteriaceae</taxon>
        <taxon>Cryobacterium</taxon>
    </lineage>
</organism>
<dbReference type="GO" id="GO:0016887">
    <property type="term" value="F:ATP hydrolysis activity"/>
    <property type="evidence" value="ECO:0007669"/>
    <property type="project" value="InterPro"/>
</dbReference>
<dbReference type="InterPro" id="IPR027417">
    <property type="entry name" value="P-loop_NTPase"/>
</dbReference>
<dbReference type="InterPro" id="IPR003439">
    <property type="entry name" value="ABC_transporter-like_ATP-bd"/>
</dbReference>
<dbReference type="PROSITE" id="PS50893">
    <property type="entry name" value="ABC_TRANSPORTER_2"/>
    <property type="match status" value="1"/>
</dbReference>
<keyword evidence="1" id="KW-0813">Transport</keyword>
<dbReference type="SMART" id="SM00382">
    <property type="entry name" value="AAA"/>
    <property type="match status" value="1"/>
</dbReference>
<evidence type="ECO:0000256" key="4">
    <source>
        <dbReference type="ARBA" id="ARBA00066388"/>
    </source>
</evidence>
<gene>
    <name evidence="6" type="ORF">E3T50_07980</name>
</gene>
<dbReference type="InterPro" id="IPR017871">
    <property type="entry name" value="ABC_transporter-like_CS"/>
</dbReference>
<evidence type="ECO:0000313" key="6">
    <source>
        <dbReference type="EMBL" id="TFD71483.1"/>
    </source>
</evidence>
<evidence type="ECO:0000256" key="3">
    <source>
        <dbReference type="ARBA" id="ARBA00022840"/>
    </source>
</evidence>
<feature type="domain" description="ABC transporter" evidence="5">
    <location>
        <begin position="19"/>
        <end position="249"/>
    </location>
</feature>
<dbReference type="GO" id="GO:0015418">
    <property type="term" value="F:ABC-type quaternary ammonium compound transporting activity"/>
    <property type="evidence" value="ECO:0007669"/>
    <property type="project" value="UniProtKB-EC"/>
</dbReference>
<proteinExistence type="predicted"/>
<protein>
    <recommendedName>
        <fullName evidence="4">ABC-type quaternary amine transporter</fullName>
        <ecNumber evidence="4">7.6.2.9</ecNumber>
    </recommendedName>
</protein>
<evidence type="ECO:0000256" key="1">
    <source>
        <dbReference type="ARBA" id="ARBA00022448"/>
    </source>
</evidence>
<keyword evidence="3 6" id="KW-0067">ATP-binding</keyword>
<dbReference type="InterPro" id="IPR050093">
    <property type="entry name" value="ABC_SmlMolc_Importer"/>
</dbReference>
<dbReference type="InterPro" id="IPR003593">
    <property type="entry name" value="AAA+_ATPase"/>
</dbReference>
<dbReference type="PROSITE" id="PS00211">
    <property type="entry name" value="ABC_TRANSPORTER_1"/>
    <property type="match status" value="1"/>
</dbReference>
<dbReference type="EMBL" id="SOHL01000013">
    <property type="protein sequence ID" value="TFD71483.1"/>
    <property type="molecule type" value="Genomic_DNA"/>
</dbReference>
<accession>A0A4R9AYQ3</accession>
<evidence type="ECO:0000259" key="5">
    <source>
        <dbReference type="PROSITE" id="PS50893"/>
    </source>
</evidence>
<sequence>MVTSTAATAHLRGTTAARIEYTAVSKKFGDTTVLTGLDLTVEPGEFVALLGPSGCGKSTALRILAGFETASSGTLTVDGRDVLRVPAHRRGIGMVSQSYSLFPNLSVADNVSFGLVVRRESKSRRVAKLTSLLDLVGLPGYADRFPAQLSGGQQQRVALARALAVEPRVLLLDEPLSALDARVRSSLREEIRNLQLRLGITMLFVTHDQDEALAMADRVAVMRGGGIEQIDQPGVLYDQPSTDFVARFVGTTNQLAVARGAAIPDLWVPLREGDRDLLYVRPELLMLEESDRGCAHIVSHVYRGATTRITAKIEGSISRGSSEIKVDVPSASVTELPIGLRVRVRLTGRPALRVEA</sequence>
<dbReference type="EC" id="7.6.2.9" evidence="4"/>
<evidence type="ECO:0000256" key="2">
    <source>
        <dbReference type="ARBA" id="ARBA00022741"/>
    </source>
</evidence>
<name>A0A4R9AYQ3_9MICO</name>
<keyword evidence="7" id="KW-1185">Reference proteome</keyword>
<dbReference type="Gene3D" id="3.40.50.300">
    <property type="entry name" value="P-loop containing nucleotide triphosphate hydrolases"/>
    <property type="match status" value="1"/>
</dbReference>
<dbReference type="PANTHER" id="PTHR42781">
    <property type="entry name" value="SPERMIDINE/PUTRESCINE IMPORT ATP-BINDING PROTEIN POTA"/>
    <property type="match status" value="1"/>
</dbReference>
<dbReference type="SUPFAM" id="SSF52540">
    <property type="entry name" value="P-loop containing nucleoside triphosphate hydrolases"/>
    <property type="match status" value="1"/>
</dbReference>
<dbReference type="AlphaFoldDB" id="A0A4R9AYQ3"/>